<dbReference type="SMART" id="SM00448">
    <property type="entry name" value="REC"/>
    <property type="match status" value="1"/>
</dbReference>
<name>A0ABY5ZHT7_9BACT</name>
<proteinExistence type="predicted"/>
<dbReference type="PANTHER" id="PTHR44591:SF25">
    <property type="entry name" value="CHEMOTAXIS TWO-COMPONENT RESPONSE REGULATOR"/>
    <property type="match status" value="1"/>
</dbReference>
<feature type="domain" description="Response regulatory" evidence="3">
    <location>
        <begin position="155"/>
        <end position="271"/>
    </location>
</feature>
<dbReference type="PANTHER" id="PTHR44591">
    <property type="entry name" value="STRESS RESPONSE REGULATOR PROTEIN 1"/>
    <property type="match status" value="1"/>
</dbReference>
<evidence type="ECO:0000256" key="2">
    <source>
        <dbReference type="PROSITE-ProRule" id="PRU00169"/>
    </source>
</evidence>
<dbReference type="InterPro" id="IPR037257">
    <property type="entry name" value="T2SS_E_N_sf"/>
</dbReference>
<dbReference type="InterPro" id="IPR050595">
    <property type="entry name" value="Bact_response_regulator"/>
</dbReference>
<dbReference type="InterPro" id="IPR007831">
    <property type="entry name" value="T2SS_GspE_N"/>
</dbReference>
<evidence type="ECO:0000313" key="5">
    <source>
        <dbReference type="Proteomes" id="UP001060414"/>
    </source>
</evidence>
<dbReference type="EMBL" id="CP092109">
    <property type="protein sequence ID" value="UWZ78676.1"/>
    <property type="molecule type" value="Genomic_DNA"/>
</dbReference>
<dbReference type="SUPFAM" id="SSF160246">
    <property type="entry name" value="EspE N-terminal domain-like"/>
    <property type="match status" value="1"/>
</dbReference>
<dbReference type="InterPro" id="IPR001789">
    <property type="entry name" value="Sig_transdc_resp-reg_receiver"/>
</dbReference>
<dbReference type="SUPFAM" id="SSF52172">
    <property type="entry name" value="CheY-like"/>
    <property type="match status" value="1"/>
</dbReference>
<dbReference type="Gene3D" id="3.30.300.160">
    <property type="entry name" value="Type II secretion system, protein E, N-terminal domain"/>
    <property type="match status" value="1"/>
</dbReference>
<evidence type="ECO:0000313" key="4">
    <source>
        <dbReference type="EMBL" id="UWZ78676.1"/>
    </source>
</evidence>
<keyword evidence="5" id="KW-1185">Reference proteome</keyword>
<dbReference type="RefSeq" id="WP_260747034.1">
    <property type="nucleotide sequence ID" value="NZ_CP092109.1"/>
</dbReference>
<reference evidence="4" key="1">
    <citation type="journal article" date="2022" name="Environ. Microbiol.">
        <title>Geoalkalibacter halelectricus SAP #1 sp. nov. possessing extracellular electron transfer and mineral#reducing capabilities from a haloalkaline environment.</title>
        <authorList>
            <person name="Yadav S."/>
            <person name="Singh R."/>
            <person name="Sundharam S.S."/>
            <person name="Chaudhary S."/>
            <person name="Krishnamurthi S."/>
            <person name="Patil S.A."/>
        </authorList>
    </citation>
    <scope>NUCLEOTIDE SEQUENCE</scope>
    <source>
        <strain evidence="4">SAP-1</strain>
    </source>
</reference>
<dbReference type="Pfam" id="PF05157">
    <property type="entry name" value="MshEN"/>
    <property type="match status" value="1"/>
</dbReference>
<feature type="modified residue" description="4-aspartylphosphate" evidence="2">
    <location>
        <position position="204"/>
    </location>
</feature>
<evidence type="ECO:0000259" key="3">
    <source>
        <dbReference type="PROSITE" id="PS50110"/>
    </source>
</evidence>
<gene>
    <name evidence="4" type="ORF">L9S41_13445</name>
</gene>
<keyword evidence="1 2" id="KW-0597">Phosphoprotein</keyword>
<accession>A0ABY5ZHT7</accession>
<dbReference type="PROSITE" id="PS50110">
    <property type="entry name" value="RESPONSE_REGULATORY"/>
    <property type="match status" value="1"/>
</dbReference>
<dbReference type="Gene3D" id="3.40.50.2300">
    <property type="match status" value="1"/>
</dbReference>
<dbReference type="InterPro" id="IPR011006">
    <property type="entry name" value="CheY-like_superfamily"/>
</dbReference>
<dbReference type="Gene3D" id="1.10.40.70">
    <property type="match status" value="1"/>
</dbReference>
<dbReference type="Pfam" id="PF00072">
    <property type="entry name" value="Response_reg"/>
    <property type="match status" value="1"/>
</dbReference>
<evidence type="ECO:0000256" key="1">
    <source>
        <dbReference type="ARBA" id="ARBA00022553"/>
    </source>
</evidence>
<dbReference type="Proteomes" id="UP001060414">
    <property type="component" value="Chromosome"/>
</dbReference>
<organism evidence="4 5">
    <name type="scientific">Geoalkalibacter halelectricus</name>
    <dbReference type="NCBI Taxonomy" id="2847045"/>
    <lineage>
        <taxon>Bacteria</taxon>
        <taxon>Pseudomonadati</taxon>
        <taxon>Thermodesulfobacteriota</taxon>
        <taxon>Desulfuromonadia</taxon>
        <taxon>Desulfuromonadales</taxon>
        <taxon>Geoalkalibacteraceae</taxon>
        <taxon>Geoalkalibacter</taxon>
    </lineage>
</organism>
<protein>
    <submittedName>
        <fullName evidence="4">Response regulator</fullName>
    </submittedName>
</protein>
<sequence>MSRRKRFGEILVEAGIIDEASLQKALDRQKGSGRRLGRVLEELGVVTEKDIAVTLSRQFGFKTVSGLAKYNFPSEVLALIDGSQALEKLIFPLKKQDKTLFLAMVNPLDMETLDNLAFRTGFKIVSCVTTPSEIQAAVDKFYLAAKQEQASDWWTILIVEDQELARAAAAAALRKHGYTVVEAENGAEGLKQAHQHKPHLIIADTIMPRMDGYEMFRALKSNPATAKIPVIAMSSKSSAEEEAQVLDMGYLDFIAKPINPVRLAARSRRALRLTYGEGDPPRRT</sequence>